<dbReference type="AlphaFoldDB" id="A0AAW0E150"/>
<dbReference type="EMBL" id="JAYKXP010000005">
    <property type="protein sequence ID" value="KAK7058598.1"/>
    <property type="molecule type" value="Genomic_DNA"/>
</dbReference>
<evidence type="ECO:0000313" key="8">
    <source>
        <dbReference type="EMBL" id="KAK7058598.1"/>
    </source>
</evidence>
<evidence type="ECO:0000256" key="7">
    <source>
        <dbReference type="SAM" id="MobiDB-lite"/>
    </source>
</evidence>
<evidence type="ECO:0000256" key="2">
    <source>
        <dbReference type="ARBA" id="ARBA00009154"/>
    </source>
</evidence>
<dbReference type="PANTHER" id="PTHR15341:SF3">
    <property type="entry name" value="NUCLEAR NUCLEIC ACID-BINDING PROTEIN C1D"/>
    <property type="match status" value="1"/>
</dbReference>
<organism evidence="8 9">
    <name type="scientific">Paramarasmius palmivorus</name>
    <dbReference type="NCBI Taxonomy" id="297713"/>
    <lineage>
        <taxon>Eukaryota</taxon>
        <taxon>Fungi</taxon>
        <taxon>Dikarya</taxon>
        <taxon>Basidiomycota</taxon>
        <taxon>Agaricomycotina</taxon>
        <taxon>Agaricomycetes</taxon>
        <taxon>Agaricomycetidae</taxon>
        <taxon>Agaricales</taxon>
        <taxon>Marasmiineae</taxon>
        <taxon>Marasmiaceae</taxon>
        <taxon>Paramarasmius</taxon>
    </lineage>
</organism>
<dbReference type="GO" id="GO:0003677">
    <property type="term" value="F:DNA binding"/>
    <property type="evidence" value="ECO:0007669"/>
    <property type="project" value="TreeGrafter"/>
</dbReference>
<proteinExistence type="inferred from homology"/>
<dbReference type="Pfam" id="PF04000">
    <property type="entry name" value="Sas10_Utp3"/>
    <property type="match status" value="1"/>
</dbReference>
<dbReference type="GO" id="GO:0000460">
    <property type="term" value="P:maturation of 5.8S rRNA"/>
    <property type="evidence" value="ECO:0007669"/>
    <property type="project" value="TreeGrafter"/>
</dbReference>
<feature type="region of interest" description="Disordered" evidence="7">
    <location>
        <begin position="166"/>
        <end position="276"/>
    </location>
</feature>
<feature type="region of interest" description="Disordered" evidence="7">
    <location>
        <begin position="126"/>
        <end position="152"/>
    </location>
</feature>
<dbReference type="InterPro" id="IPR011082">
    <property type="entry name" value="Exosome-assoc_fac/DNA_repair"/>
</dbReference>
<comment type="caution">
    <text evidence="8">The sequence shown here is derived from an EMBL/GenBank/DDBJ whole genome shotgun (WGS) entry which is preliminary data.</text>
</comment>
<dbReference type="PANTHER" id="PTHR15341">
    <property type="entry name" value="SUN-COR STEROID HORMONE RECEPTOR CO-REPRESSOR"/>
    <property type="match status" value="1"/>
</dbReference>
<evidence type="ECO:0000256" key="3">
    <source>
        <dbReference type="ARBA" id="ARBA00022552"/>
    </source>
</evidence>
<accession>A0AAW0E150</accession>
<evidence type="ECO:0000256" key="5">
    <source>
        <dbReference type="ARBA" id="ARBA00023242"/>
    </source>
</evidence>
<keyword evidence="4 6" id="KW-0694">RNA-binding</keyword>
<gene>
    <name evidence="8" type="ORF">VNI00_002234</name>
</gene>
<reference evidence="8 9" key="1">
    <citation type="submission" date="2024-01" db="EMBL/GenBank/DDBJ databases">
        <title>A draft genome for a cacao thread blight-causing isolate of Paramarasmius palmivorus.</title>
        <authorList>
            <person name="Baruah I.K."/>
            <person name="Bukari Y."/>
            <person name="Amoako-Attah I."/>
            <person name="Meinhardt L.W."/>
            <person name="Bailey B.A."/>
            <person name="Cohen S.P."/>
        </authorList>
    </citation>
    <scope>NUCLEOTIDE SEQUENCE [LARGE SCALE GENOMIC DNA]</scope>
    <source>
        <strain evidence="8 9">GH-12</strain>
    </source>
</reference>
<dbReference type="GO" id="GO:0005730">
    <property type="term" value="C:nucleolus"/>
    <property type="evidence" value="ECO:0007669"/>
    <property type="project" value="TreeGrafter"/>
</dbReference>
<feature type="compositionally biased region" description="Low complexity" evidence="7">
    <location>
        <begin position="236"/>
        <end position="255"/>
    </location>
</feature>
<keyword evidence="5 6" id="KW-0539">Nucleus</keyword>
<feature type="compositionally biased region" description="Basic residues" evidence="7">
    <location>
        <begin position="259"/>
        <end position="270"/>
    </location>
</feature>
<dbReference type="Proteomes" id="UP001383192">
    <property type="component" value="Unassembled WGS sequence"/>
</dbReference>
<feature type="compositionally biased region" description="Acidic residues" evidence="7">
    <location>
        <begin position="172"/>
        <end position="185"/>
    </location>
</feature>
<dbReference type="GO" id="GO:0003723">
    <property type="term" value="F:RNA binding"/>
    <property type="evidence" value="ECO:0007669"/>
    <property type="project" value="UniProtKB-UniRule"/>
</dbReference>
<comment type="function">
    <text evidence="6">Required for exosome-dependent processing of pre-rRNA and small nucleolar RNA (snRNA) precursors. Involved in processing of 35S pre-rRNA at the A0, A1 and A2 sites.</text>
</comment>
<protein>
    <recommendedName>
        <fullName evidence="6">Exosome complex protein</fullName>
    </recommendedName>
</protein>
<evidence type="ECO:0000256" key="1">
    <source>
        <dbReference type="ARBA" id="ARBA00004123"/>
    </source>
</evidence>
<evidence type="ECO:0000256" key="6">
    <source>
        <dbReference type="RuleBase" id="RU368003"/>
    </source>
</evidence>
<sequence length="276" mass="30082">MSVSAATETRKAKSRLANLSASLDELDAHLQPLLSQTLPETLLTLEPLQQAKLLTGIPYLVYDLVFIYLKSRGIDPKTHPVIPELERVKIYFDKIKNAESPATRTTQIDKAAANRFIKHAISQAQSLANAPSTPSTPTVEVSAASSSSTTVPVKMTAKMIERAEYERRLKEEGDEDEDETLEVFGEEGQQKDSAQSTETAPVNKRKRPVIDHFAGYGEPEPESSTPASKPTKKSKTMSASTSVASSPAPSTSASEEPTKKKKARKKKSKKVTVEGE</sequence>
<keyword evidence="3 6" id="KW-0698">rRNA processing</keyword>
<comment type="subcellular location">
    <subcellularLocation>
        <location evidence="1 6">Nucleus</location>
    </subcellularLocation>
</comment>
<comment type="similarity">
    <text evidence="2 6">Belongs to the C1D family.</text>
</comment>
<feature type="compositionally biased region" description="Low complexity" evidence="7">
    <location>
        <begin position="135"/>
        <end position="152"/>
    </location>
</feature>
<dbReference type="GO" id="GO:0010468">
    <property type="term" value="P:regulation of gene expression"/>
    <property type="evidence" value="ECO:0007669"/>
    <property type="project" value="TreeGrafter"/>
</dbReference>
<dbReference type="InterPro" id="IPR007146">
    <property type="entry name" value="Sas10/Utp3/C1D"/>
</dbReference>
<dbReference type="GO" id="GO:0000178">
    <property type="term" value="C:exosome (RNase complex)"/>
    <property type="evidence" value="ECO:0007669"/>
    <property type="project" value="TreeGrafter"/>
</dbReference>
<name>A0AAW0E150_9AGAR</name>
<evidence type="ECO:0000313" key="9">
    <source>
        <dbReference type="Proteomes" id="UP001383192"/>
    </source>
</evidence>
<evidence type="ECO:0000256" key="4">
    <source>
        <dbReference type="ARBA" id="ARBA00022884"/>
    </source>
</evidence>
<feature type="compositionally biased region" description="Polar residues" evidence="7">
    <location>
        <begin position="191"/>
        <end position="200"/>
    </location>
</feature>
<keyword evidence="9" id="KW-1185">Reference proteome</keyword>